<dbReference type="RefSeq" id="WP_422864497.1">
    <property type="nucleotide sequence ID" value="NZ_JAMSKV010000009.1"/>
</dbReference>
<dbReference type="EMBL" id="JAMSKV010000009">
    <property type="protein sequence ID" value="MCQ8279019.1"/>
    <property type="molecule type" value="Genomic_DNA"/>
</dbReference>
<feature type="region of interest" description="Disordered" evidence="1">
    <location>
        <begin position="38"/>
        <end position="60"/>
    </location>
</feature>
<dbReference type="Proteomes" id="UP001524587">
    <property type="component" value="Unassembled WGS sequence"/>
</dbReference>
<dbReference type="InterPro" id="IPR052948">
    <property type="entry name" value="Low_temp-induced_all0457"/>
</dbReference>
<proteinExistence type="predicted"/>
<dbReference type="InterPro" id="IPR025889">
    <property type="entry name" value="GSP17M-like_dom"/>
</dbReference>
<dbReference type="Pfam" id="PF11181">
    <property type="entry name" value="YflT"/>
    <property type="match status" value="1"/>
</dbReference>
<name>A0ABT1W812_9PROT</name>
<accession>A0ABT1W812</accession>
<dbReference type="PANTHER" id="PTHR36109:SF2">
    <property type="entry name" value="MEMBRANE PROTEIN"/>
    <property type="match status" value="1"/>
</dbReference>
<evidence type="ECO:0000256" key="1">
    <source>
        <dbReference type="SAM" id="MobiDB-lite"/>
    </source>
</evidence>
<protein>
    <recommendedName>
        <fullName evidence="2">General stress protein 17M-like domain-containing protein</fullName>
    </recommendedName>
</protein>
<feature type="compositionally biased region" description="Basic and acidic residues" evidence="1">
    <location>
        <begin position="38"/>
        <end position="58"/>
    </location>
</feature>
<keyword evidence="4" id="KW-1185">Reference proteome</keyword>
<evidence type="ECO:0000313" key="4">
    <source>
        <dbReference type="Proteomes" id="UP001524587"/>
    </source>
</evidence>
<evidence type="ECO:0000259" key="2">
    <source>
        <dbReference type="Pfam" id="PF11181"/>
    </source>
</evidence>
<evidence type="ECO:0000313" key="3">
    <source>
        <dbReference type="EMBL" id="MCQ8279019.1"/>
    </source>
</evidence>
<organism evidence="3 4">
    <name type="scientific">Endosaccharibacter trunci</name>
    <dbReference type="NCBI Taxonomy" id="2812733"/>
    <lineage>
        <taxon>Bacteria</taxon>
        <taxon>Pseudomonadati</taxon>
        <taxon>Pseudomonadota</taxon>
        <taxon>Alphaproteobacteria</taxon>
        <taxon>Acetobacterales</taxon>
        <taxon>Acetobacteraceae</taxon>
        <taxon>Endosaccharibacter</taxon>
    </lineage>
</organism>
<gene>
    <name evidence="3" type="ORF">NFI95_11230</name>
</gene>
<feature type="domain" description="General stress protein 17M-like" evidence="2">
    <location>
        <begin position="8"/>
        <end position="72"/>
    </location>
</feature>
<reference evidence="3 4" key="1">
    <citation type="submission" date="2022-06" db="EMBL/GenBank/DDBJ databases">
        <title>Endosaccharibacter gen. nov., sp. nov., endophytic bacteria isolated from sugarcane.</title>
        <authorList>
            <person name="Pitiwittayakul N."/>
            <person name="Yukphan P."/>
            <person name="Charoenyingcharoen P."/>
            <person name="Tanasupawat S."/>
        </authorList>
    </citation>
    <scope>NUCLEOTIDE SEQUENCE [LARGE SCALE GENOMIC DNA]</scope>
    <source>
        <strain evidence="3 4">KSS8</strain>
    </source>
</reference>
<comment type="caution">
    <text evidence="3">The sequence shown here is derived from an EMBL/GenBank/DDBJ whole genome shotgun (WGS) entry which is preliminary data.</text>
</comment>
<dbReference type="PANTHER" id="PTHR36109">
    <property type="entry name" value="MEMBRANE PROTEIN-RELATED"/>
    <property type="match status" value="1"/>
</dbReference>
<sequence length="202" mass="19934">MAQQTITRLYDTYDEAKKVVSALEEAGIPHSRISLIGNEHRDHAVHDGTTSDKAEGAEKGAGTGASIGTVVGGGAGLLAGIGALAIPGVGPVVAAGWLVATLTGAGVGAAVGGGAGGLVGSLTGAGVPENDAHVYAEGVRRGGNLVSVQADDAQAPVVQGILDTHRGVDTVARRAEYESGGWTGHDVAAGPYTRPVAGSDRL</sequence>